<dbReference type="Proteomes" id="UP000070444">
    <property type="component" value="Unassembled WGS sequence"/>
</dbReference>
<sequence length="80" mass="8868">MTKKRVQHKLDSALSGGKASKILKIEEVDSKTNVELELEDLLFGNGNFNADSEGEVEEDENEVEAQDSDDDIIEDENGDK</sequence>
<accession>A0A137NQE4</accession>
<keyword evidence="3" id="KW-1185">Reference proteome</keyword>
<organism evidence="2 3">
    <name type="scientific">Conidiobolus coronatus (strain ATCC 28846 / CBS 209.66 / NRRL 28638)</name>
    <name type="common">Delacroixia coronata</name>
    <dbReference type="NCBI Taxonomy" id="796925"/>
    <lineage>
        <taxon>Eukaryota</taxon>
        <taxon>Fungi</taxon>
        <taxon>Fungi incertae sedis</taxon>
        <taxon>Zoopagomycota</taxon>
        <taxon>Entomophthoromycotina</taxon>
        <taxon>Entomophthoromycetes</taxon>
        <taxon>Entomophthorales</taxon>
        <taxon>Ancylistaceae</taxon>
        <taxon>Conidiobolus</taxon>
    </lineage>
</organism>
<proteinExistence type="predicted"/>
<gene>
    <name evidence="2" type="ORF">CONCODRAFT_13589</name>
</gene>
<feature type="region of interest" description="Disordered" evidence="1">
    <location>
        <begin position="45"/>
        <end position="80"/>
    </location>
</feature>
<feature type="compositionally biased region" description="Acidic residues" evidence="1">
    <location>
        <begin position="52"/>
        <end position="80"/>
    </location>
</feature>
<name>A0A137NQE4_CONC2</name>
<reference evidence="2 3" key="1">
    <citation type="journal article" date="2015" name="Genome Biol. Evol.">
        <title>Phylogenomic analyses indicate that early fungi evolved digesting cell walls of algal ancestors of land plants.</title>
        <authorList>
            <person name="Chang Y."/>
            <person name="Wang S."/>
            <person name="Sekimoto S."/>
            <person name="Aerts A.L."/>
            <person name="Choi C."/>
            <person name="Clum A."/>
            <person name="LaButti K.M."/>
            <person name="Lindquist E.A."/>
            <person name="Yee Ngan C."/>
            <person name="Ohm R.A."/>
            <person name="Salamov A.A."/>
            <person name="Grigoriev I.V."/>
            <person name="Spatafora J.W."/>
            <person name="Berbee M.L."/>
        </authorList>
    </citation>
    <scope>NUCLEOTIDE SEQUENCE [LARGE SCALE GENOMIC DNA]</scope>
    <source>
        <strain evidence="2 3">NRRL 28638</strain>
    </source>
</reference>
<evidence type="ECO:0000313" key="2">
    <source>
        <dbReference type="EMBL" id="KXN64986.1"/>
    </source>
</evidence>
<dbReference type="EMBL" id="KQ965029">
    <property type="protein sequence ID" value="KXN64986.1"/>
    <property type="molecule type" value="Genomic_DNA"/>
</dbReference>
<dbReference type="AlphaFoldDB" id="A0A137NQE4"/>
<evidence type="ECO:0000256" key="1">
    <source>
        <dbReference type="SAM" id="MobiDB-lite"/>
    </source>
</evidence>
<protein>
    <submittedName>
        <fullName evidence="2">Uncharacterized protein</fullName>
    </submittedName>
</protein>
<evidence type="ECO:0000313" key="3">
    <source>
        <dbReference type="Proteomes" id="UP000070444"/>
    </source>
</evidence>
<feature type="non-terminal residue" evidence="2">
    <location>
        <position position="80"/>
    </location>
</feature>